<keyword evidence="3" id="KW-1185">Reference proteome</keyword>
<evidence type="ECO:0000256" key="1">
    <source>
        <dbReference type="SAM" id="Phobius"/>
    </source>
</evidence>
<organism evidence="2 3">
    <name type="scientific">Hemibagrus wyckioides</name>
    <dbReference type="NCBI Taxonomy" id="337641"/>
    <lineage>
        <taxon>Eukaryota</taxon>
        <taxon>Metazoa</taxon>
        <taxon>Chordata</taxon>
        <taxon>Craniata</taxon>
        <taxon>Vertebrata</taxon>
        <taxon>Euteleostomi</taxon>
        <taxon>Actinopterygii</taxon>
        <taxon>Neopterygii</taxon>
        <taxon>Teleostei</taxon>
        <taxon>Ostariophysi</taxon>
        <taxon>Siluriformes</taxon>
        <taxon>Bagridae</taxon>
        <taxon>Hemibagrus</taxon>
    </lineage>
</organism>
<dbReference type="AlphaFoldDB" id="A0A9D3NG98"/>
<feature type="transmembrane region" description="Helical" evidence="1">
    <location>
        <begin position="60"/>
        <end position="86"/>
    </location>
</feature>
<gene>
    <name evidence="2" type="ORF">KOW79_014560</name>
</gene>
<evidence type="ECO:0000313" key="3">
    <source>
        <dbReference type="Proteomes" id="UP000824219"/>
    </source>
</evidence>
<evidence type="ECO:0000313" key="2">
    <source>
        <dbReference type="EMBL" id="KAG7321702.1"/>
    </source>
</evidence>
<dbReference type="EMBL" id="JAHKSW010000017">
    <property type="protein sequence ID" value="KAG7321702.1"/>
    <property type="molecule type" value="Genomic_DNA"/>
</dbReference>
<protein>
    <submittedName>
        <fullName evidence="2">Uncharacterized protein</fullName>
    </submittedName>
</protein>
<dbReference type="OrthoDB" id="10494802at2759"/>
<keyword evidence="1" id="KW-1133">Transmembrane helix</keyword>
<comment type="caution">
    <text evidence="2">The sequence shown here is derived from an EMBL/GenBank/DDBJ whole genome shotgun (WGS) entry which is preliminary data.</text>
</comment>
<dbReference type="Proteomes" id="UP000824219">
    <property type="component" value="Linkage Group LG17"/>
</dbReference>
<accession>A0A9D3NG98</accession>
<keyword evidence="1" id="KW-0472">Membrane</keyword>
<sequence length="169" mass="18935">MVGLHSSLRDLWLLSFRHLFSMALSLWITIISICMFSASSTGSNVTMTTTTVTSQSPPKFITIISISIPIILVLLAAIIIPVVVIYRRKRGRERLHQDSICYGNAGNVSLAVEQNVYKTTEKEKDNYGSMPPKEEPIYINVQGKRSMEQSADGDRTENIYCNVGYNTQQ</sequence>
<proteinExistence type="predicted"/>
<name>A0A9D3NG98_9TELE</name>
<reference evidence="2 3" key="1">
    <citation type="submission" date="2021-06" db="EMBL/GenBank/DDBJ databases">
        <title>Chromosome-level genome assembly of the red-tail catfish (Hemibagrus wyckioides).</title>
        <authorList>
            <person name="Shao F."/>
        </authorList>
    </citation>
    <scope>NUCLEOTIDE SEQUENCE [LARGE SCALE GENOMIC DNA]</scope>
    <source>
        <strain evidence="2">EC202008001</strain>
        <tissue evidence="2">Blood</tissue>
    </source>
</reference>
<feature type="transmembrane region" description="Helical" evidence="1">
    <location>
        <begin position="20"/>
        <end position="40"/>
    </location>
</feature>
<keyword evidence="1" id="KW-0812">Transmembrane</keyword>